<keyword evidence="2" id="KW-0238">DNA-binding</keyword>
<dbReference type="RefSeq" id="WP_065854880.1">
    <property type="nucleotide sequence ID" value="NZ_LYPC01000026.1"/>
</dbReference>
<keyword evidence="3" id="KW-0804">Transcription</keyword>
<dbReference type="Pfam" id="PF02311">
    <property type="entry name" value="AraC_binding"/>
    <property type="match status" value="1"/>
</dbReference>
<dbReference type="InterPro" id="IPR014710">
    <property type="entry name" value="RmlC-like_jellyroll"/>
</dbReference>
<proteinExistence type="predicted"/>
<reference evidence="6" key="1">
    <citation type="submission" date="2016-05" db="EMBL/GenBank/DDBJ databases">
        <title>Paenibacillus oryzae. sp. nov., isolated from the rice root.</title>
        <authorList>
            <person name="Zhang J."/>
            <person name="Zhang X."/>
        </authorList>
    </citation>
    <scope>NUCLEOTIDE SEQUENCE [LARGE SCALE GENOMIC DNA]</scope>
    <source>
        <strain evidence="6">KCTC13222</strain>
    </source>
</reference>
<name>A0A1C0ZXS4_9BACL</name>
<dbReference type="Proteomes" id="UP000093309">
    <property type="component" value="Unassembled WGS sequence"/>
</dbReference>
<evidence type="ECO:0000256" key="1">
    <source>
        <dbReference type="ARBA" id="ARBA00023015"/>
    </source>
</evidence>
<dbReference type="GO" id="GO:0043565">
    <property type="term" value="F:sequence-specific DNA binding"/>
    <property type="evidence" value="ECO:0007669"/>
    <property type="project" value="InterPro"/>
</dbReference>
<dbReference type="EMBL" id="LYPC01000026">
    <property type="protein sequence ID" value="OCT12901.1"/>
    <property type="molecule type" value="Genomic_DNA"/>
</dbReference>
<dbReference type="GO" id="GO:0003700">
    <property type="term" value="F:DNA-binding transcription factor activity"/>
    <property type="evidence" value="ECO:0007669"/>
    <property type="project" value="InterPro"/>
</dbReference>
<sequence length="289" mass="33936">MDFSAFHPYVYYATRYSFYPGQSSAPRICYSSSIYLISEGYGLLRTGDRTYEAGPGALFYMPAGQPHEWVADQREPMVHICCYFDWNYVERKSVFDVATPICYQFDQLQTSFVGPLFPYAIPEMVIVDSLRVWIDLFQSFYKAIEYTNERTFMRSLTAQRNFQTFIDYFLTYMLQDSYVPDPRISHLLDQIEKDLLNGTIQPLAYYYESLHISRGHFFEIFKKSTGYSPVQYLNGLRISRAKEDLLHSSLSISKIAEKYHFSSVHYFSRLFHKQTGQSPRDFRAADPFE</sequence>
<organism evidence="5 6">
    <name type="scientific">Paenibacillus pectinilyticus</name>
    <dbReference type="NCBI Taxonomy" id="512399"/>
    <lineage>
        <taxon>Bacteria</taxon>
        <taxon>Bacillati</taxon>
        <taxon>Bacillota</taxon>
        <taxon>Bacilli</taxon>
        <taxon>Bacillales</taxon>
        <taxon>Paenibacillaceae</taxon>
        <taxon>Paenibacillus</taxon>
    </lineage>
</organism>
<dbReference type="InterPro" id="IPR018060">
    <property type="entry name" value="HTH_AraC"/>
</dbReference>
<dbReference type="Gene3D" id="1.10.10.60">
    <property type="entry name" value="Homeodomain-like"/>
    <property type="match status" value="2"/>
</dbReference>
<evidence type="ECO:0000259" key="4">
    <source>
        <dbReference type="PROSITE" id="PS01124"/>
    </source>
</evidence>
<dbReference type="PANTHER" id="PTHR43280:SF28">
    <property type="entry name" value="HTH-TYPE TRANSCRIPTIONAL ACTIVATOR RHAS"/>
    <property type="match status" value="1"/>
</dbReference>
<accession>A0A1C0ZXS4</accession>
<evidence type="ECO:0000313" key="6">
    <source>
        <dbReference type="Proteomes" id="UP000093309"/>
    </source>
</evidence>
<dbReference type="Pfam" id="PF12833">
    <property type="entry name" value="HTH_18"/>
    <property type="match status" value="1"/>
</dbReference>
<comment type="caution">
    <text evidence="5">The sequence shown here is derived from an EMBL/GenBank/DDBJ whole genome shotgun (WGS) entry which is preliminary data.</text>
</comment>
<dbReference type="PANTHER" id="PTHR43280">
    <property type="entry name" value="ARAC-FAMILY TRANSCRIPTIONAL REGULATOR"/>
    <property type="match status" value="1"/>
</dbReference>
<dbReference type="AlphaFoldDB" id="A0A1C0ZXS4"/>
<dbReference type="InterPro" id="IPR003313">
    <property type="entry name" value="AraC-bd"/>
</dbReference>
<dbReference type="InterPro" id="IPR037923">
    <property type="entry name" value="HTH-like"/>
</dbReference>
<dbReference type="SUPFAM" id="SSF51215">
    <property type="entry name" value="Regulatory protein AraC"/>
    <property type="match status" value="1"/>
</dbReference>
<dbReference type="SUPFAM" id="SSF46689">
    <property type="entry name" value="Homeodomain-like"/>
    <property type="match status" value="1"/>
</dbReference>
<dbReference type="STRING" id="512399.A8709_21460"/>
<dbReference type="OrthoDB" id="2547375at2"/>
<keyword evidence="6" id="KW-1185">Reference proteome</keyword>
<gene>
    <name evidence="5" type="ORF">A8709_21460</name>
</gene>
<evidence type="ECO:0000256" key="3">
    <source>
        <dbReference type="ARBA" id="ARBA00023163"/>
    </source>
</evidence>
<evidence type="ECO:0000256" key="2">
    <source>
        <dbReference type="ARBA" id="ARBA00023125"/>
    </source>
</evidence>
<dbReference type="Gene3D" id="2.60.120.10">
    <property type="entry name" value="Jelly Rolls"/>
    <property type="match status" value="1"/>
</dbReference>
<dbReference type="InterPro" id="IPR009057">
    <property type="entry name" value="Homeodomain-like_sf"/>
</dbReference>
<dbReference type="PROSITE" id="PS01124">
    <property type="entry name" value="HTH_ARAC_FAMILY_2"/>
    <property type="match status" value="1"/>
</dbReference>
<dbReference type="SMART" id="SM00342">
    <property type="entry name" value="HTH_ARAC"/>
    <property type="match status" value="1"/>
</dbReference>
<protein>
    <submittedName>
        <fullName evidence="5">AraC family transcriptional regulator</fullName>
    </submittedName>
</protein>
<keyword evidence="1" id="KW-0805">Transcription regulation</keyword>
<evidence type="ECO:0000313" key="5">
    <source>
        <dbReference type="EMBL" id="OCT12901.1"/>
    </source>
</evidence>
<feature type="domain" description="HTH araC/xylS-type" evidence="4">
    <location>
        <begin position="185"/>
        <end position="285"/>
    </location>
</feature>